<dbReference type="Proteomes" id="UP001500804">
    <property type="component" value="Unassembled WGS sequence"/>
</dbReference>
<evidence type="ECO:0000259" key="1">
    <source>
        <dbReference type="Pfam" id="PF24831"/>
    </source>
</evidence>
<name>A0ABP9P3N5_9PSEU</name>
<dbReference type="RefSeq" id="WP_345612431.1">
    <property type="nucleotide sequence ID" value="NZ_BAABJO010000046.1"/>
</dbReference>
<evidence type="ECO:0000313" key="3">
    <source>
        <dbReference type="Proteomes" id="UP001500804"/>
    </source>
</evidence>
<evidence type="ECO:0000313" key="2">
    <source>
        <dbReference type="EMBL" id="GAA5140124.1"/>
    </source>
</evidence>
<feature type="domain" description="DUF7715" evidence="1">
    <location>
        <begin position="1"/>
        <end position="124"/>
    </location>
</feature>
<organism evidence="2 3">
    <name type="scientific">Pseudonocardia adelaidensis</name>
    <dbReference type="NCBI Taxonomy" id="648754"/>
    <lineage>
        <taxon>Bacteria</taxon>
        <taxon>Bacillati</taxon>
        <taxon>Actinomycetota</taxon>
        <taxon>Actinomycetes</taxon>
        <taxon>Pseudonocardiales</taxon>
        <taxon>Pseudonocardiaceae</taxon>
        <taxon>Pseudonocardia</taxon>
    </lineage>
</organism>
<dbReference type="EMBL" id="BAABJO010000046">
    <property type="protein sequence ID" value="GAA5140124.1"/>
    <property type="molecule type" value="Genomic_DNA"/>
</dbReference>
<protein>
    <recommendedName>
        <fullName evidence="1">DUF7715 domain-containing protein</fullName>
    </recommendedName>
</protein>
<sequence length="130" mass="13707">MNVLVATAATQGDRPNDYHHCIEGELVRINEVCARGRGDPDGGCGCGRGFGGLNSHRATTTARIAEVPLSLAEYALAIRSSLQQQGWNPCADCAMSEAVDLAALVLGWPAGSVVERRLDELVVRCLADTG</sequence>
<dbReference type="Pfam" id="PF24831">
    <property type="entry name" value="DUF7715"/>
    <property type="match status" value="1"/>
</dbReference>
<comment type="caution">
    <text evidence="2">The sequence shown here is derived from an EMBL/GenBank/DDBJ whole genome shotgun (WGS) entry which is preliminary data.</text>
</comment>
<dbReference type="InterPro" id="IPR056132">
    <property type="entry name" value="DUF7715"/>
</dbReference>
<keyword evidence="3" id="KW-1185">Reference proteome</keyword>
<gene>
    <name evidence="2" type="ORF">GCM10023320_77330</name>
</gene>
<reference evidence="3" key="1">
    <citation type="journal article" date="2019" name="Int. J. Syst. Evol. Microbiol.">
        <title>The Global Catalogue of Microorganisms (GCM) 10K type strain sequencing project: providing services to taxonomists for standard genome sequencing and annotation.</title>
        <authorList>
            <consortium name="The Broad Institute Genomics Platform"/>
            <consortium name="The Broad Institute Genome Sequencing Center for Infectious Disease"/>
            <person name="Wu L."/>
            <person name="Ma J."/>
        </authorList>
    </citation>
    <scope>NUCLEOTIDE SEQUENCE [LARGE SCALE GENOMIC DNA]</scope>
    <source>
        <strain evidence="3">JCM 18302</strain>
    </source>
</reference>
<proteinExistence type="predicted"/>
<accession>A0ABP9P3N5</accession>